<reference evidence="7 8" key="1">
    <citation type="submission" date="2016-11" db="EMBL/GenBank/DDBJ databases">
        <authorList>
            <person name="Jaros S."/>
            <person name="Januszkiewicz K."/>
            <person name="Wedrychowicz H."/>
        </authorList>
    </citation>
    <scope>NUCLEOTIDE SEQUENCE [LARGE SCALE GENOMIC DNA]</scope>
    <source>
        <strain evidence="7 8">DSM 6191</strain>
    </source>
</reference>
<dbReference type="AlphaFoldDB" id="A0A1M6DF61"/>
<evidence type="ECO:0000259" key="6">
    <source>
        <dbReference type="PROSITE" id="PS50106"/>
    </source>
</evidence>
<proteinExistence type="inferred from homology"/>
<dbReference type="GO" id="GO:0006508">
    <property type="term" value="P:proteolysis"/>
    <property type="evidence" value="ECO:0007669"/>
    <property type="project" value="UniProtKB-KW"/>
</dbReference>
<feature type="region of interest" description="Disordered" evidence="4">
    <location>
        <begin position="1"/>
        <end position="34"/>
    </location>
</feature>
<dbReference type="SUPFAM" id="SSF50494">
    <property type="entry name" value="Trypsin-like serine proteases"/>
    <property type="match status" value="1"/>
</dbReference>
<dbReference type="PRINTS" id="PR00834">
    <property type="entry name" value="PROTEASES2C"/>
</dbReference>
<evidence type="ECO:0000256" key="3">
    <source>
        <dbReference type="ARBA" id="ARBA00022801"/>
    </source>
</evidence>
<comment type="similarity">
    <text evidence="1">Belongs to the peptidase S1C family.</text>
</comment>
<dbReference type="Pfam" id="PF13180">
    <property type="entry name" value="PDZ_2"/>
    <property type="match status" value="1"/>
</dbReference>
<feature type="domain" description="PDZ" evidence="6">
    <location>
        <begin position="290"/>
        <end position="386"/>
    </location>
</feature>
<keyword evidence="2 7" id="KW-0645">Protease</keyword>
<dbReference type="Gene3D" id="2.40.10.10">
    <property type="entry name" value="Trypsin-like serine proteases"/>
    <property type="match status" value="2"/>
</dbReference>
<accession>A0A1M6DF61</accession>
<dbReference type="InterPro" id="IPR001478">
    <property type="entry name" value="PDZ"/>
</dbReference>
<dbReference type="Proteomes" id="UP000184241">
    <property type="component" value="Unassembled WGS sequence"/>
</dbReference>
<dbReference type="SMART" id="SM00228">
    <property type="entry name" value="PDZ"/>
    <property type="match status" value="1"/>
</dbReference>
<evidence type="ECO:0000313" key="8">
    <source>
        <dbReference type="Proteomes" id="UP000184241"/>
    </source>
</evidence>
<dbReference type="Pfam" id="PF13365">
    <property type="entry name" value="Trypsin_2"/>
    <property type="match status" value="1"/>
</dbReference>
<dbReference type="PANTHER" id="PTHR22939:SF129">
    <property type="entry name" value="SERINE PROTEASE HTRA2, MITOCHONDRIAL"/>
    <property type="match status" value="1"/>
</dbReference>
<dbReference type="InterPro" id="IPR036034">
    <property type="entry name" value="PDZ_sf"/>
</dbReference>
<organism evidence="7 8">
    <name type="scientific">Clostridium intestinale DSM 6191</name>
    <dbReference type="NCBI Taxonomy" id="1121320"/>
    <lineage>
        <taxon>Bacteria</taxon>
        <taxon>Bacillati</taxon>
        <taxon>Bacillota</taxon>
        <taxon>Clostridia</taxon>
        <taxon>Eubacteriales</taxon>
        <taxon>Clostridiaceae</taxon>
        <taxon>Clostridium</taxon>
    </lineage>
</organism>
<evidence type="ECO:0000256" key="5">
    <source>
        <dbReference type="SAM" id="Phobius"/>
    </source>
</evidence>
<dbReference type="Gene3D" id="2.30.42.10">
    <property type="match status" value="1"/>
</dbReference>
<sequence length="397" mass="41664">MSDFRNGDSENGETYSPNFVMIGDGKNNKGKNKKEKGNGIGKYLLVGLVTMALTLSISIPSTYYIIKTALENGTLKGTSETKNISYTTPSFTSNTTSLSVTDVVNKVAPAVVSVSTKSSVSNGFFNQPQEGVGSGFIINEDGDILTNYHVVQGATEVNVTFNNGKEYKAKIVNYDANADLAMIRLVEKVEVPGVATLGDSDLLQAGQEVIAIGNPLGKEFVGTVTKGIVSAASRSLQNQDGSTSVYIQTDAAINPGNSGGPLINANGEVIGINSAKISEAGVEGIGFSIPINSVKDKIGALSKQSLTLGISIRDLDKNAAKQYKLVEGIYVASVVEYSPAEKAGIKAGDVIVGFNGKSIKTSAELSSEKNKLNEGDKVKIVVNRDGKEVTLEITMSA</sequence>
<evidence type="ECO:0000256" key="1">
    <source>
        <dbReference type="ARBA" id="ARBA00010541"/>
    </source>
</evidence>
<dbReference type="InterPro" id="IPR043504">
    <property type="entry name" value="Peptidase_S1_PA_chymotrypsin"/>
</dbReference>
<evidence type="ECO:0000313" key="7">
    <source>
        <dbReference type="EMBL" id="SHI71719.1"/>
    </source>
</evidence>
<dbReference type="RefSeq" id="WP_238905965.1">
    <property type="nucleotide sequence ID" value="NZ_FQXU01000018.1"/>
</dbReference>
<keyword evidence="3" id="KW-0378">Hydrolase</keyword>
<keyword evidence="5" id="KW-0812">Transmembrane</keyword>
<dbReference type="PROSITE" id="PS50106">
    <property type="entry name" value="PDZ"/>
    <property type="match status" value="1"/>
</dbReference>
<evidence type="ECO:0000256" key="2">
    <source>
        <dbReference type="ARBA" id="ARBA00022670"/>
    </source>
</evidence>
<dbReference type="GO" id="GO:0004252">
    <property type="term" value="F:serine-type endopeptidase activity"/>
    <property type="evidence" value="ECO:0007669"/>
    <property type="project" value="InterPro"/>
</dbReference>
<dbReference type="EMBL" id="FQXU01000018">
    <property type="protein sequence ID" value="SHI71719.1"/>
    <property type="molecule type" value="Genomic_DNA"/>
</dbReference>
<evidence type="ECO:0000256" key="4">
    <source>
        <dbReference type="SAM" id="MobiDB-lite"/>
    </source>
</evidence>
<dbReference type="PANTHER" id="PTHR22939">
    <property type="entry name" value="SERINE PROTEASE FAMILY S1C HTRA-RELATED"/>
    <property type="match status" value="1"/>
</dbReference>
<dbReference type="InterPro" id="IPR001940">
    <property type="entry name" value="Peptidase_S1C"/>
</dbReference>
<keyword evidence="5" id="KW-0472">Membrane</keyword>
<feature type="transmembrane region" description="Helical" evidence="5">
    <location>
        <begin position="43"/>
        <end position="66"/>
    </location>
</feature>
<name>A0A1M6DF61_9CLOT</name>
<dbReference type="SUPFAM" id="SSF50156">
    <property type="entry name" value="PDZ domain-like"/>
    <property type="match status" value="1"/>
</dbReference>
<gene>
    <name evidence="7" type="ORF">SAMN02745941_04236</name>
</gene>
<dbReference type="InterPro" id="IPR009003">
    <property type="entry name" value="Peptidase_S1_PA"/>
</dbReference>
<protein>
    <submittedName>
        <fullName evidence="7">Serine protease Do</fullName>
    </submittedName>
</protein>
<keyword evidence="5" id="KW-1133">Transmembrane helix</keyword>